<sequence>MTSRFDTNPGTIGPGMIRFYDAILNPLEAGEYTLKAEQQVKDLPGETPPPYVATQQLVVDGPRYNISPADIHMVYPPANQEGLYDTVMPNMVFTNFALPWARDIDPAVKTNSNLSAKDGDGNPIPWIGLLTIYPDELAGSGGTAKAGAPQTVTVSELVHPKDPKILPPALGDLFGAEDTQVSVVDLDIAYFQSICPSIDELPFLAHAREVNTDGKILLGMDDDGCFSLVFSNRLPVAPGQNTMYLVSYEGHQAHLHGSTISGDYTKIRLVLLGTWQFKALDAQGSFIQLMANLCLSGRGGVKLLQMPLSDETGQISEDAQKAIQMGYVPIQNNMRQGEESTSWYRGPFVPSPTKRDFSYGPYHYSDHAIHYDPENGLFNHAYSSAWQTGRLLALSDSNFSSAMFNWRNNYLNSIVNSTKQLDGEKMMAIAGEAHGMMPAAHARAAVGMLLAGGFSKVKWPQILSRTERVLQEGLPGVLSEEEKIAIVENDADPLLMLVKKIKGEPL</sequence>
<organism evidence="1 2">
    <name type="scientific">Chitinophaga oryzae</name>
    <dbReference type="NCBI Taxonomy" id="2725414"/>
    <lineage>
        <taxon>Bacteria</taxon>
        <taxon>Pseudomonadati</taxon>
        <taxon>Bacteroidota</taxon>
        <taxon>Chitinophagia</taxon>
        <taxon>Chitinophagales</taxon>
        <taxon>Chitinophagaceae</taxon>
        <taxon>Chitinophaga</taxon>
    </lineage>
</organism>
<dbReference type="Proteomes" id="UP000502421">
    <property type="component" value="Chromosome"/>
</dbReference>
<accession>A0AAE6ZG17</accession>
<evidence type="ECO:0000313" key="1">
    <source>
        <dbReference type="EMBL" id="QJB31537.1"/>
    </source>
</evidence>
<dbReference type="KEGG" id="coy:HF329_09545"/>
<proteinExistence type="predicted"/>
<name>A0AAE6ZG17_9BACT</name>
<protein>
    <submittedName>
        <fullName evidence="1">Uncharacterized protein</fullName>
    </submittedName>
</protein>
<evidence type="ECO:0000313" key="2">
    <source>
        <dbReference type="Proteomes" id="UP000502421"/>
    </source>
</evidence>
<reference evidence="2" key="1">
    <citation type="submission" date="2020-04" db="EMBL/GenBank/DDBJ databases">
        <authorList>
            <person name="Kittiwongwattana C."/>
        </authorList>
    </citation>
    <scope>NUCLEOTIDE SEQUENCE [LARGE SCALE GENOMIC DNA]</scope>
    <source>
        <strain evidence="2">1310</strain>
    </source>
</reference>
<dbReference type="AlphaFoldDB" id="A0AAE6ZG17"/>
<gene>
    <name evidence="1" type="ORF">HF329_09545</name>
</gene>
<dbReference type="EMBL" id="CP051205">
    <property type="protein sequence ID" value="QJB31537.1"/>
    <property type="molecule type" value="Genomic_DNA"/>
</dbReference>
<dbReference type="RefSeq" id="WP_168803796.1">
    <property type="nucleotide sequence ID" value="NZ_CP051205.1"/>
</dbReference>